<accession>A0A839F432</accession>
<organism evidence="1 2">
    <name type="scientific">Dokdonella fugitiva</name>
    <dbReference type="NCBI Taxonomy" id="328517"/>
    <lineage>
        <taxon>Bacteria</taxon>
        <taxon>Pseudomonadati</taxon>
        <taxon>Pseudomonadota</taxon>
        <taxon>Gammaproteobacteria</taxon>
        <taxon>Lysobacterales</taxon>
        <taxon>Rhodanobacteraceae</taxon>
        <taxon>Dokdonella</taxon>
    </lineage>
</organism>
<protein>
    <recommendedName>
        <fullName evidence="3">SMI1/KNR4 family protein SUKH-1</fullName>
    </recommendedName>
</protein>
<dbReference type="EMBL" id="JACGXL010000005">
    <property type="protein sequence ID" value="MBA8888792.1"/>
    <property type="molecule type" value="Genomic_DNA"/>
</dbReference>
<sequence>MNADAIAVDVVVAALRRHGWRIEAPTRATLPAEFATRYVAPLPDALVAWMGAFASCVDPADRAWFVTLDGIRTDLEREGEVEGFAFDAFERMSMEAAADDALAQAQVETFWRAHVPLLLSVYGSYQYFALALDGERRGAVVYGCEPEFEETETVADSLPAFLQRLVDVLDGGDDVAPFSFALPVREP</sequence>
<evidence type="ECO:0000313" key="1">
    <source>
        <dbReference type="EMBL" id="MBA8888792.1"/>
    </source>
</evidence>
<dbReference type="Proteomes" id="UP000550401">
    <property type="component" value="Unassembled WGS sequence"/>
</dbReference>
<gene>
    <name evidence="1" type="ORF">FHW12_003028</name>
</gene>
<evidence type="ECO:0000313" key="2">
    <source>
        <dbReference type="Proteomes" id="UP000550401"/>
    </source>
</evidence>
<name>A0A839F432_9GAMM</name>
<keyword evidence="2" id="KW-1185">Reference proteome</keyword>
<proteinExistence type="predicted"/>
<comment type="caution">
    <text evidence="1">The sequence shown here is derived from an EMBL/GenBank/DDBJ whole genome shotgun (WGS) entry which is preliminary data.</text>
</comment>
<reference evidence="1 2" key="1">
    <citation type="submission" date="2020-07" db="EMBL/GenBank/DDBJ databases">
        <title>Genomic Encyclopedia of Type Strains, Phase IV (KMG-V): Genome sequencing to study the core and pangenomes of soil and plant-associated prokaryotes.</title>
        <authorList>
            <person name="Whitman W."/>
        </authorList>
    </citation>
    <scope>NUCLEOTIDE SEQUENCE [LARGE SCALE GENOMIC DNA]</scope>
    <source>
        <strain evidence="1 2">RH2WT43</strain>
    </source>
</reference>
<dbReference type="RefSeq" id="WP_182531841.1">
    <property type="nucleotide sequence ID" value="NZ_JACGXL010000005.1"/>
</dbReference>
<evidence type="ECO:0008006" key="3">
    <source>
        <dbReference type="Google" id="ProtNLM"/>
    </source>
</evidence>
<dbReference type="AlphaFoldDB" id="A0A839F432"/>